<dbReference type="EMBL" id="PVBT01000002">
    <property type="protein sequence ID" value="PRD55665.1"/>
    <property type="molecule type" value="Genomic_DNA"/>
</dbReference>
<dbReference type="PROSITE" id="PS50244">
    <property type="entry name" value="S5A_REDUCTASE"/>
    <property type="match status" value="1"/>
</dbReference>
<feature type="transmembrane region" description="Helical" evidence="1">
    <location>
        <begin position="106"/>
        <end position="130"/>
    </location>
</feature>
<feature type="transmembrane region" description="Helical" evidence="1">
    <location>
        <begin position="6"/>
        <end position="24"/>
    </location>
</feature>
<organism evidence="2 3">
    <name type="scientific">Phyllobacterium myrsinacearum</name>
    <dbReference type="NCBI Taxonomy" id="28101"/>
    <lineage>
        <taxon>Bacteria</taxon>
        <taxon>Pseudomonadati</taxon>
        <taxon>Pseudomonadota</taxon>
        <taxon>Alphaproteobacteria</taxon>
        <taxon>Hyphomicrobiales</taxon>
        <taxon>Phyllobacteriaceae</taxon>
        <taxon>Phyllobacterium</taxon>
    </lineage>
</organism>
<dbReference type="PANTHER" id="PTHR32251">
    <property type="entry name" value="3-OXO-5-ALPHA-STEROID 4-DEHYDROGENASE"/>
    <property type="match status" value="1"/>
</dbReference>
<feature type="transmembrane region" description="Helical" evidence="1">
    <location>
        <begin position="142"/>
        <end position="162"/>
    </location>
</feature>
<dbReference type="Pfam" id="PF06966">
    <property type="entry name" value="DUF1295"/>
    <property type="match status" value="1"/>
</dbReference>
<keyword evidence="3" id="KW-1185">Reference proteome</keyword>
<accession>A0A2S9JR50</accession>
<evidence type="ECO:0000313" key="2">
    <source>
        <dbReference type="EMBL" id="PRD55665.1"/>
    </source>
</evidence>
<dbReference type="RefSeq" id="WP_105733894.1">
    <property type="nucleotide sequence ID" value="NZ_PVBT01000002.1"/>
</dbReference>
<evidence type="ECO:0000256" key="1">
    <source>
        <dbReference type="SAM" id="Phobius"/>
    </source>
</evidence>
<comment type="caution">
    <text evidence="2">The sequence shown here is derived from an EMBL/GenBank/DDBJ whole genome shotgun (WGS) entry which is preliminary data.</text>
</comment>
<evidence type="ECO:0000313" key="3">
    <source>
        <dbReference type="Proteomes" id="UP000238563"/>
    </source>
</evidence>
<dbReference type="GO" id="GO:0016020">
    <property type="term" value="C:membrane"/>
    <property type="evidence" value="ECO:0007669"/>
    <property type="project" value="TreeGrafter"/>
</dbReference>
<dbReference type="InterPro" id="IPR010721">
    <property type="entry name" value="UstE-like"/>
</dbReference>
<reference evidence="2 3" key="1">
    <citation type="submission" date="2018-02" db="EMBL/GenBank/DDBJ databases">
        <title>The draft genome of Phyllobacterium myrsinacearum DSM5892.</title>
        <authorList>
            <person name="Li L."/>
            <person name="Liu L."/>
            <person name="Zhang X."/>
            <person name="Wang T."/>
        </authorList>
    </citation>
    <scope>NUCLEOTIDE SEQUENCE [LARGE SCALE GENOMIC DNA]</scope>
    <source>
        <strain evidence="2 3">DSM 5892</strain>
    </source>
</reference>
<dbReference type="AlphaFoldDB" id="A0A2S9JR50"/>
<keyword evidence="1" id="KW-1133">Transmembrane helix</keyword>
<gene>
    <name evidence="2" type="ORF">C5750_10010</name>
</gene>
<keyword evidence="1" id="KW-0472">Membrane</keyword>
<dbReference type="PANTHER" id="PTHR32251:SF17">
    <property type="entry name" value="STEROID 5-ALPHA REDUCTASE C-TERMINAL DOMAIN-CONTAINING PROTEIN"/>
    <property type="match status" value="1"/>
</dbReference>
<keyword evidence="1" id="KW-0812">Transmembrane</keyword>
<feature type="transmembrane region" description="Helical" evidence="1">
    <location>
        <begin position="36"/>
        <end position="57"/>
    </location>
</feature>
<dbReference type="Gene3D" id="1.20.120.1630">
    <property type="match status" value="1"/>
</dbReference>
<feature type="transmembrane region" description="Helical" evidence="1">
    <location>
        <begin position="63"/>
        <end position="85"/>
    </location>
</feature>
<proteinExistence type="predicted"/>
<name>A0A2S9JR50_9HYPH</name>
<protein>
    <submittedName>
        <fullName evidence="2">Uncharacterized protein</fullName>
    </submittedName>
</protein>
<sequence>MTALVILIIAAVALSGVMACAFLVQRRTGNSGWADAFWSFGVGAIGILSILFSSDMVSPARKWLVIALLALWSLRLGGHILLRTLNGEDDPRYARLRRQWGASAHSQMFFFLQTQAFAGILLVISVYIAAARPDIELEFPDYLGLTVMLVALAGEAIADWQLKRFSRNPANRGKICDTGFWRWSRHPNYFFEWLGWVSYVLIAADFDGDYVHGWLTLAAPVLMYVLLRHVSGVPPLEEHMLASRGQAFQDYQRRTSIFFPKPPKE</sequence>
<dbReference type="OrthoDB" id="9779233at2"/>
<dbReference type="Proteomes" id="UP000238563">
    <property type="component" value="Unassembled WGS sequence"/>
</dbReference>